<dbReference type="SUPFAM" id="SSF52968">
    <property type="entry name" value="B12-dependent dehydatase associated subunit"/>
    <property type="match status" value="1"/>
</dbReference>
<dbReference type="AlphaFoldDB" id="A0A2S6PC01"/>
<comment type="caution">
    <text evidence="1">The sequence shown here is derived from an EMBL/GenBank/DDBJ whole genome shotgun (WGS) entry which is preliminary data.</text>
</comment>
<dbReference type="InterPro" id="IPR010254">
    <property type="entry name" value="B12-dep_deHydtase_bsu"/>
</dbReference>
<dbReference type="EMBL" id="SIZV01000026">
    <property type="protein sequence ID" value="TBR49845.1"/>
    <property type="molecule type" value="Genomic_DNA"/>
</dbReference>
<dbReference type="Proteomes" id="UP000292187">
    <property type="component" value="Unassembled WGS sequence"/>
</dbReference>
<dbReference type="RefSeq" id="WP_044711190.1">
    <property type="nucleotide sequence ID" value="NZ_AP014855.1"/>
</dbReference>
<reference evidence="1 2" key="1">
    <citation type="submission" date="2019-02" db="EMBL/GenBank/DDBJ databases">
        <title>Draft genome sequence of Escherichia albertii strain Mex-12/320a, isolated from an infant with diarrhea, harboring virulence genes associated with diarrheagenic strains of enteropathogenic E. coli.</title>
        <authorList>
            <person name="Maldonado-Puga S."/>
            <person name="Meza-Segura M."/>
            <person name="Zaidi M.B."/>
            <person name="Estrada-Garcia T."/>
        </authorList>
    </citation>
    <scope>NUCLEOTIDE SEQUENCE [LARGE SCALE GENOMIC DNA]</scope>
    <source>
        <strain evidence="1 2">Mex-12/320a</strain>
    </source>
</reference>
<dbReference type="InterPro" id="IPR009192">
    <property type="entry name" value="Diol/glycerol_deHydtase_re_ssu"/>
</dbReference>
<evidence type="ECO:0000313" key="1">
    <source>
        <dbReference type="EMBL" id="TBR49845.1"/>
    </source>
</evidence>
<dbReference type="Gene3D" id="3.40.50.10150">
    <property type="entry name" value="B12-dependent dehydatase associated subunit"/>
    <property type="match status" value="1"/>
</dbReference>
<dbReference type="Pfam" id="PF02288">
    <property type="entry name" value="Dehydratase_MU"/>
    <property type="match status" value="1"/>
</dbReference>
<name>A0A2S6PC01_ESCAL</name>
<organism evidence="1 2">
    <name type="scientific">Escherichia albertii</name>
    <dbReference type="NCBI Taxonomy" id="208962"/>
    <lineage>
        <taxon>Bacteria</taxon>
        <taxon>Pseudomonadati</taxon>
        <taxon>Pseudomonadota</taxon>
        <taxon>Gammaproteobacteria</taxon>
        <taxon>Enterobacterales</taxon>
        <taxon>Enterobacteriaceae</taxon>
        <taxon>Escherichia</taxon>
    </lineage>
</organism>
<dbReference type="GeneID" id="89516782"/>
<sequence>MESKDHAPVIVVTEIGNCIDTWNEVLLGIEEEGIPFHIQQIPSGEVIDSAWQAARQSPLLVGIACDREKLIVHYKNLPTSAPLFTLMYQQDNHARRSIGNNAARLVKGIPFREGHS</sequence>
<evidence type="ECO:0000313" key="2">
    <source>
        <dbReference type="Proteomes" id="UP000292187"/>
    </source>
</evidence>
<dbReference type="PIRSF" id="PIRSF011503">
    <property type="entry name" value="DdrB_PduH"/>
    <property type="match status" value="1"/>
</dbReference>
<gene>
    <name evidence="1" type="ORF">EYS06_18235</name>
</gene>
<protein>
    <submittedName>
        <fullName evidence="1">Propanediol dehydratase</fullName>
    </submittedName>
</protein>
<dbReference type="InterPro" id="IPR003208">
    <property type="entry name" value="Dehydtase/Dehydtase_re"/>
</dbReference>
<accession>A0A2S6PC01</accession>
<proteinExistence type="predicted"/>